<dbReference type="Proteomes" id="UP001605989">
    <property type="component" value="Unassembled WGS sequence"/>
</dbReference>
<comment type="caution">
    <text evidence="2">The sequence shown here is derived from an EMBL/GenBank/DDBJ whole genome shotgun (WGS) entry which is preliminary data.</text>
</comment>
<dbReference type="EMBL" id="JABAFG010000005">
    <property type="protein sequence ID" value="NME27770.1"/>
    <property type="molecule type" value="Genomic_DNA"/>
</dbReference>
<proteinExistence type="predicted"/>
<dbReference type="RefSeq" id="WP_059076314.1">
    <property type="nucleotide sequence ID" value="NZ_CP011940.1"/>
</dbReference>
<reference evidence="1 4" key="2">
    <citation type="submission" date="2024-10" db="EMBL/GenBank/DDBJ databases">
        <authorList>
            <person name="Sang B.-I."/>
            <person name="Prabhaharan D."/>
        </authorList>
    </citation>
    <scope>NUCLEOTIDE SEQUENCE [LARGE SCALE GENOMIC DNA]</scope>
    <source>
        <strain evidence="1 4">MH</strain>
    </source>
</reference>
<keyword evidence="4" id="KW-1185">Reference proteome</keyword>
<dbReference type="KEGG" id="mhw:ACT01_02730"/>
<reference evidence="2 3" key="1">
    <citation type="submission" date="2020-04" db="EMBL/GenBank/DDBJ databases">
        <authorList>
            <person name="Hitch T.C.A."/>
            <person name="Wylensek D."/>
            <person name="Clavel T."/>
        </authorList>
    </citation>
    <scope>NUCLEOTIDE SEQUENCE [LARGE SCALE GENOMIC DNA]</scope>
    <source>
        <strain evidence="2 3">Oil-RF-744-FAT-WT-6-1</strain>
    </source>
</reference>
<evidence type="ECO:0000313" key="4">
    <source>
        <dbReference type="Proteomes" id="UP001605989"/>
    </source>
</evidence>
<sequence length="90" mass="10297">MKHDDDMTFSPDELDTLNIWQQKEEFYDQGVSTTEVWQAGWSEGWQDGARDQTRKIVQNLLKLGVGTEIIAQAAGWSSHDVEAERDSLKK</sequence>
<dbReference type="AlphaFoldDB" id="A0A848BRK8"/>
<evidence type="ECO:0000313" key="2">
    <source>
        <dbReference type="EMBL" id="NME27770.1"/>
    </source>
</evidence>
<organism evidence="2 3">
    <name type="scientific">Megasphaera hexanoica</name>
    <dbReference type="NCBI Taxonomy" id="1675036"/>
    <lineage>
        <taxon>Bacteria</taxon>
        <taxon>Bacillati</taxon>
        <taxon>Bacillota</taxon>
        <taxon>Negativicutes</taxon>
        <taxon>Veillonellales</taxon>
        <taxon>Veillonellaceae</taxon>
        <taxon>Megasphaera</taxon>
    </lineage>
</organism>
<evidence type="ECO:0000313" key="1">
    <source>
        <dbReference type="EMBL" id="MFG6272567.1"/>
    </source>
</evidence>
<protein>
    <submittedName>
        <fullName evidence="2">Uncharacterized protein</fullName>
    </submittedName>
</protein>
<evidence type="ECO:0000313" key="3">
    <source>
        <dbReference type="Proteomes" id="UP000591071"/>
    </source>
</evidence>
<dbReference type="EMBL" id="JBIEKR010000004">
    <property type="protein sequence ID" value="MFG6272567.1"/>
    <property type="molecule type" value="Genomic_DNA"/>
</dbReference>
<gene>
    <name evidence="1" type="ORF">ACGTZG_05130</name>
    <name evidence="2" type="ORF">HF872_03890</name>
</gene>
<dbReference type="OrthoDB" id="9872075at2"/>
<accession>A0A848BRK8</accession>
<name>A0A848BRK8_9FIRM</name>
<dbReference type="Proteomes" id="UP000591071">
    <property type="component" value="Unassembled WGS sequence"/>
</dbReference>